<protein>
    <recommendedName>
        <fullName evidence="1">RNA-directed RNA polymerase</fullName>
        <ecNumber evidence="1">2.7.7.48</ecNumber>
    </recommendedName>
    <alternativeName>
        <fullName evidence="7">RNA replicase beta chain</fullName>
    </alternativeName>
</protein>
<keyword evidence="4" id="KW-0548">Nucleotidyltransferase</keyword>
<organism evidence="11">
    <name type="scientific">Leviviridae sp</name>
    <dbReference type="NCBI Taxonomy" id="2027243"/>
    <lineage>
        <taxon>Viruses</taxon>
        <taxon>Riboviria</taxon>
        <taxon>Orthornavirae</taxon>
        <taxon>Lenarviricota</taxon>
        <taxon>Leviviricetes</taxon>
        <taxon>Norzivirales</taxon>
        <taxon>Fiersviridae</taxon>
    </lineage>
</organism>
<evidence type="ECO:0000256" key="4">
    <source>
        <dbReference type="ARBA" id="ARBA00022695"/>
    </source>
</evidence>
<evidence type="ECO:0000256" key="2">
    <source>
        <dbReference type="ARBA" id="ARBA00022484"/>
    </source>
</evidence>
<dbReference type="PROSITE" id="PS50522">
    <property type="entry name" value="RDRP_PHAGE"/>
    <property type="match status" value="1"/>
</dbReference>
<evidence type="ECO:0000256" key="9">
    <source>
        <dbReference type="PIRSR" id="PIRSR605093-1"/>
    </source>
</evidence>
<evidence type="ECO:0000256" key="3">
    <source>
        <dbReference type="ARBA" id="ARBA00022679"/>
    </source>
</evidence>
<sequence length="599" mass="68100">MKSLLNLHLAVLHDAALQCSVDVSKDVEYISRRYEDEGDSFLTITLPKLAKALEKGLAAGFWPSQDLTNFKSIRGLPVLLRGFLTRIFAPDGVILSTPDPDSIWAVRQFCYLTHKVNRPTTPEREQAAFDQYWETDAELAGLEFSLQDPEHLDVYRMFSFLFSDMLSKIEIKIDSLELVPKHGPGSTADRLRPSEKWDFEYWTERMESVFPSWFYRSNLASDPHACLQPIETEIPVKVISVPKTMSTPRIIAMEPASVQYAQQALKREFQQLVEHSELRELMGFVDQTRNQKMAREGSLTGLLATLDLSEASDRLSWSLVQFLFRPWPSVLEYLDVTRSRAANVGGVVRHINKFASMGSALTFPVETMVFLAIAASVQKGKSGRRYPSASQLAGRVSVYGDDIILPAHTADLAVARLGNFGFKVNSSKSFWTGLFRESCGAEWFNGTDVSVIRLRADLPRSRDDALLVSKATEFRNRCYNGGLWSVVRFMDPYLDMVRIPSYPSWMTTARPHSGLVKDTFLPVPYRRVKYHEDYQELQVRVPHLKSIALSYEVDGDAGLLKWFHENEFLNKDLSSPHDEEERPHAFSIIMRGISWLPSH</sequence>
<keyword evidence="9" id="KW-0460">Magnesium</keyword>
<evidence type="ECO:0000256" key="8">
    <source>
        <dbReference type="ARBA" id="ARBA00048744"/>
    </source>
</evidence>
<proteinExistence type="predicted"/>
<dbReference type="Pfam" id="PF03431">
    <property type="entry name" value="RNA_replicase_B"/>
    <property type="match status" value="1"/>
</dbReference>
<evidence type="ECO:0000256" key="5">
    <source>
        <dbReference type="ARBA" id="ARBA00022741"/>
    </source>
</evidence>
<evidence type="ECO:0000256" key="6">
    <source>
        <dbReference type="ARBA" id="ARBA00022953"/>
    </source>
</evidence>
<evidence type="ECO:0000259" key="10">
    <source>
        <dbReference type="PROSITE" id="PS50522"/>
    </source>
</evidence>
<dbReference type="InterPro" id="IPR043502">
    <property type="entry name" value="DNA/RNA_pol_sf"/>
</dbReference>
<keyword evidence="5" id="KW-0547">Nucleotide-binding</keyword>
<name>A0A514D4B3_9VIRU</name>
<comment type="cofactor">
    <cofactor evidence="9">
        <name>Mg(2+)</name>
        <dbReference type="ChEBI" id="CHEBI:18420"/>
    </cofactor>
    <text evidence="9">Binds 2 Mg(2+) per subunit.</text>
</comment>
<keyword evidence="2 11" id="KW-0696">RNA-directed RNA polymerase</keyword>
<keyword evidence="3" id="KW-0808">Transferase</keyword>
<evidence type="ECO:0000256" key="1">
    <source>
        <dbReference type="ARBA" id="ARBA00012494"/>
    </source>
</evidence>
<gene>
    <name evidence="11" type="ORF">H4Bulk46624_000001</name>
</gene>
<dbReference type="EMBL" id="MN034087">
    <property type="protein sequence ID" value="QDH88442.1"/>
    <property type="molecule type" value="Genomic_RNA"/>
</dbReference>
<feature type="binding site" evidence="9">
    <location>
        <position position="307"/>
    </location>
    <ligand>
        <name>Mg(2+)</name>
        <dbReference type="ChEBI" id="CHEBI:18420"/>
        <label>2</label>
    </ligand>
</feature>
<dbReference type="GO" id="GO:0000166">
    <property type="term" value="F:nucleotide binding"/>
    <property type="evidence" value="ECO:0007669"/>
    <property type="project" value="UniProtKB-KW"/>
</dbReference>
<feature type="domain" description="RdRp catalytic" evidence="10">
    <location>
        <begin position="292"/>
        <end position="433"/>
    </location>
</feature>
<feature type="binding site" evidence="9">
    <location>
        <position position="401"/>
    </location>
    <ligand>
        <name>Mg(2+)</name>
        <dbReference type="ChEBI" id="CHEBI:18420"/>
        <label>2</label>
    </ligand>
</feature>
<evidence type="ECO:0000313" key="11">
    <source>
        <dbReference type="EMBL" id="QDH88442.1"/>
    </source>
</evidence>
<keyword evidence="6" id="KW-0693">Viral RNA replication</keyword>
<dbReference type="InterPro" id="IPR007096">
    <property type="entry name" value="RNA-dir_Rpol_cat_phage"/>
</dbReference>
<comment type="catalytic activity">
    <reaction evidence="8">
        <text>RNA(n) + a ribonucleoside 5'-triphosphate = RNA(n+1) + diphosphate</text>
        <dbReference type="Rhea" id="RHEA:21248"/>
        <dbReference type="Rhea" id="RHEA-COMP:14527"/>
        <dbReference type="Rhea" id="RHEA-COMP:17342"/>
        <dbReference type="ChEBI" id="CHEBI:33019"/>
        <dbReference type="ChEBI" id="CHEBI:61557"/>
        <dbReference type="ChEBI" id="CHEBI:140395"/>
        <dbReference type="EC" id="2.7.7.48"/>
    </reaction>
</comment>
<dbReference type="SUPFAM" id="SSF56672">
    <property type="entry name" value="DNA/RNA polymerases"/>
    <property type="match status" value="1"/>
</dbReference>
<feature type="binding site" evidence="9">
    <location>
        <position position="402"/>
    </location>
    <ligand>
        <name>Mg(2+)</name>
        <dbReference type="ChEBI" id="CHEBI:18420"/>
        <label>2</label>
    </ligand>
</feature>
<keyword evidence="9" id="KW-0479">Metal-binding</keyword>
<accession>A0A514D4B3</accession>
<dbReference type="EC" id="2.7.7.48" evidence="1"/>
<dbReference type="GO" id="GO:0039694">
    <property type="term" value="P:viral RNA genome replication"/>
    <property type="evidence" value="ECO:0007669"/>
    <property type="project" value="InterPro"/>
</dbReference>
<evidence type="ECO:0000256" key="7">
    <source>
        <dbReference type="ARBA" id="ARBA00030248"/>
    </source>
</evidence>
<dbReference type="InterPro" id="IPR005093">
    <property type="entry name" value="RNArep_beta"/>
</dbReference>
<reference evidence="11" key="1">
    <citation type="submission" date="2019-05" db="EMBL/GenBank/DDBJ databases">
        <title>Metatranscriptomic reconstruction reveals RNA viruses with the potential to shape carbon cycling in soil.</title>
        <authorList>
            <person name="Starr E.P."/>
            <person name="Nuccio E."/>
            <person name="Pett-Ridge J."/>
            <person name="Banfield J.F."/>
            <person name="Firestone M.K."/>
        </authorList>
    </citation>
    <scope>NUCLEOTIDE SEQUENCE</scope>
    <source>
        <strain evidence="11">H4_Bulk_46_scaffold_624</strain>
    </source>
</reference>
<dbReference type="GO" id="GO:0003968">
    <property type="term" value="F:RNA-directed RNA polymerase activity"/>
    <property type="evidence" value="ECO:0007669"/>
    <property type="project" value="UniProtKB-KW"/>
</dbReference>
<dbReference type="GO" id="GO:0046872">
    <property type="term" value="F:metal ion binding"/>
    <property type="evidence" value="ECO:0007669"/>
    <property type="project" value="UniProtKB-KW"/>
</dbReference>